<evidence type="ECO:0000313" key="14">
    <source>
        <dbReference type="Proteomes" id="UP000032568"/>
    </source>
</evidence>
<keyword evidence="2" id="KW-0813">Transport</keyword>
<keyword evidence="3" id="KW-1134">Transmembrane beta strand</keyword>
<keyword evidence="8 10" id="KW-0472">Membrane</keyword>
<dbReference type="InterPro" id="IPR006315">
    <property type="entry name" value="OM_autotransptr_brl_dom"/>
</dbReference>
<reference evidence="13 14" key="1">
    <citation type="journal article" date="2015" name="Genome Announc.">
        <title>Draft Genome Sequences of Marine Isolates of Thalassomonas viridans and Thalassomonas actiniarum.</title>
        <authorList>
            <person name="Olonade I."/>
            <person name="van Zyl L.J."/>
            <person name="Trindade M."/>
        </authorList>
    </citation>
    <scope>NUCLEOTIDE SEQUENCE [LARGE SCALE GENOMIC DNA]</scope>
    <source>
        <strain evidence="13 14">A5K-106</strain>
    </source>
</reference>
<dbReference type="PANTHER" id="PTHR30329:SF21">
    <property type="entry name" value="LIPOPROTEIN YIAD-RELATED"/>
    <property type="match status" value="1"/>
</dbReference>
<evidence type="ECO:0000256" key="10">
    <source>
        <dbReference type="PROSITE-ProRule" id="PRU00473"/>
    </source>
</evidence>
<keyword evidence="14" id="KW-1185">Reference proteome</keyword>
<evidence type="ECO:0000256" key="6">
    <source>
        <dbReference type="ARBA" id="ARBA00023065"/>
    </source>
</evidence>
<evidence type="ECO:0000256" key="1">
    <source>
        <dbReference type="ARBA" id="ARBA00004571"/>
    </source>
</evidence>
<dbReference type="SUPFAM" id="SSF56925">
    <property type="entry name" value="OMPA-like"/>
    <property type="match status" value="1"/>
</dbReference>
<dbReference type="InterPro" id="IPR006665">
    <property type="entry name" value="OmpA-like"/>
</dbReference>
<dbReference type="KEGG" id="tact:SG35_001855"/>
<proteinExistence type="predicted"/>
<dbReference type="InterPro" id="IPR036737">
    <property type="entry name" value="OmpA-like_sf"/>
</dbReference>
<evidence type="ECO:0000313" key="13">
    <source>
        <dbReference type="EMBL" id="WDD99452.1"/>
    </source>
</evidence>
<dbReference type="PANTHER" id="PTHR30329">
    <property type="entry name" value="STATOR ELEMENT OF FLAGELLAR MOTOR COMPLEX"/>
    <property type="match status" value="1"/>
</dbReference>
<feature type="signal peptide" evidence="11">
    <location>
        <begin position="1"/>
        <end position="19"/>
    </location>
</feature>
<evidence type="ECO:0000256" key="7">
    <source>
        <dbReference type="ARBA" id="ARBA00023114"/>
    </source>
</evidence>
<dbReference type="GO" id="GO:0015288">
    <property type="term" value="F:porin activity"/>
    <property type="evidence" value="ECO:0007669"/>
    <property type="project" value="UniProtKB-KW"/>
</dbReference>
<dbReference type="EMBL" id="CP059735">
    <property type="protein sequence ID" value="WDD99452.1"/>
    <property type="molecule type" value="Genomic_DNA"/>
</dbReference>
<dbReference type="GO" id="GO:0046930">
    <property type="term" value="C:pore complex"/>
    <property type="evidence" value="ECO:0007669"/>
    <property type="project" value="UniProtKB-KW"/>
</dbReference>
<dbReference type="RefSeq" id="WP_044834085.1">
    <property type="nucleotide sequence ID" value="NZ_CP059735.1"/>
</dbReference>
<dbReference type="CDD" id="cd07185">
    <property type="entry name" value="OmpA_C-like"/>
    <property type="match status" value="1"/>
</dbReference>
<dbReference type="InterPro" id="IPR027385">
    <property type="entry name" value="Beta-barrel_OMP"/>
</dbReference>
<dbReference type="Gene3D" id="2.40.160.20">
    <property type="match status" value="1"/>
</dbReference>
<dbReference type="PRINTS" id="PR01021">
    <property type="entry name" value="OMPADOMAIN"/>
</dbReference>
<sequence>MKIFNITLLAALISTPLAAETLDETWQVGVFGDYIKSSTNKENKNSWQQIEAGKSVGVDLHKIINDYWNVRFELARSRYDIENGNDKTYGYRYGADAVYKLPESDLYLFSGIKRFNNTRSYNALNVGAGYGFQVNERFSVYTEAAIYKDVNYGYVDQGFKLGLKYSFGAEQQRPVSNRADNSAKPAIQPVAVTEATPVDSDNDGISDDKDRCAHTPATVKVDSTGCTLYAEHEVAITLNVAFANNSAKVKPALIDDIQRLADFMKEYSDTQVVIEGHSSATGAAQYNLALSQNRAEAVKDILINKFNIKASRLSAKGYGQTQLLSNGNSAKDHSLNRRVVAKIEATTKKVVHKG</sequence>
<dbReference type="Gene3D" id="3.30.1330.60">
    <property type="entry name" value="OmpA-like domain"/>
    <property type="match status" value="1"/>
</dbReference>
<reference evidence="13 14" key="2">
    <citation type="journal article" date="2022" name="Mar. Drugs">
        <title>Bioassay-Guided Fractionation Leads to the Detection of Cholic Acid Generated by the Rare Thalassomonas sp.</title>
        <authorList>
            <person name="Pheiffer F."/>
            <person name="Schneider Y.K."/>
            <person name="Hansen E.H."/>
            <person name="Andersen J.H."/>
            <person name="Isaksson J."/>
            <person name="Busche T."/>
            <person name="R C."/>
            <person name="Kalinowski J."/>
            <person name="Zyl L.V."/>
            <person name="Trindade M."/>
        </authorList>
    </citation>
    <scope>NUCLEOTIDE SEQUENCE [LARGE SCALE GENOMIC DNA]</scope>
    <source>
        <strain evidence="13 14">A5K-106</strain>
    </source>
</reference>
<accession>A0AAE9YTY7</accession>
<evidence type="ECO:0000256" key="2">
    <source>
        <dbReference type="ARBA" id="ARBA00022448"/>
    </source>
</evidence>
<dbReference type="InterPro" id="IPR011250">
    <property type="entry name" value="OMP/PagP_B-barrel"/>
</dbReference>
<dbReference type="Proteomes" id="UP000032568">
    <property type="component" value="Chromosome"/>
</dbReference>
<evidence type="ECO:0000256" key="4">
    <source>
        <dbReference type="ARBA" id="ARBA00022692"/>
    </source>
</evidence>
<evidence type="ECO:0000256" key="3">
    <source>
        <dbReference type="ARBA" id="ARBA00022452"/>
    </source>
</evidence>
<dbReference type="AlphaFoldDB" id="A0AAE9YTY7"/>
<dbReference type="GO" id="GO:0009279">
    <property type="term" value="C:cell outer membrane"/>
    <property type="evidence" value="ECO:0007669"/>
    <property type="project" value="UniProtKB-SubCell"/>
</dbReference>
<protein>
    <submittedName>
        <fullName evidence="13">OmpA family protein</fullName>
    </submittedName>
</protein>
<evidence type="ECO:0000256" key="5">
    <source>
        <dbReference type="ARBA" id="ARBA00022729"/>
    </source>
</evidence>
<dbReference type="NCBIfam" id="TIGR01414">
    <property type="entry name" value="autotrans_barl"/>
    <property type="match status" value="1"/>
</dbReference>
<evidence type="ECO:0000256" key="9">
    <source>
        <dbReference type="ARBA" id="ARBA00023237"/>
    </source>
</evidence>
<dbReference type="PROSITE" id="PS51123">
    <property type="entry name" value="OMPA_2"/>
    <property type="match status" value="1"/>
</dbReference>
<feature type="domain" description="OmpA-like" evidence="12">
    <location>
        <begin position="229"/>
        <end position="347"/>
    </location>
</feature>
<dbReference type="GO" id="GO:0006811">
    <property type="term" value="P:monoatomic ion transport"/>
    <property type="evidence" value="ECO:0007669"/>
    <property type="project" value="UniProtKB-KW"/>
</dbReference>
<evidence type="ECO:0000256" key="8">
    <source>
        <dbReference type="ARBA" id="ARBA00023136"/>
    </source>
</evidence>
<dbReference type="SUPFAM" id="SSF103088">
    <property type="entry name" value="OmpA-like"/>
    <property type="match status" value="1"/>
</dbReference>
<dbReference type="InterPro" id="IPR006664">
    <property type="entry name" value="OMP_bac"/>
</dbReference>
<organism evidence="13 14">
    <name type="scientific">Thalassomonas actiniarum</name>
    <dbReference type="NCBI Taxonomy" id="485447"/>
    <lineage>
        <taxon>Bacteria</taxon>
        <taxon>Pseudomonadati</taxon>
        <taxon>Pseudomonadota</taxon>
        <taxon>Gammaproteobacteria</taxon>
        <taxon>Alteromonadales</taxon>
        <taxon>Colwelliaceae</taxon>
        <taxon>Thalassomonas</taxon>
    </lineage>
</organism>
<comment type="subcellular location">
    <subcellularLocation>
        <location evidence="1">Cell outer membrane</location>
        <topology evidence="1">Multi-pass membrane protein</topology>
    </subcellularLocation>
</comment>
<keyword evidence="7" id="KW-0626">Porin</keyword>
<evidence type="ECO:0000256" key="11">
    <source>
        <dbReference type="SAM" id="SignalP"/>
    </source>
</evidence>
<dbReference type="Pfam" id="PF00691">
    <property type="entry name" value="OmpA"/>
    <property type="match status" value="1"/>
</dbReference>
<keyword evidence="9" id="KW-0998">Cell outer membrane</keyword>
<gene>
    <name evidence="13" type="ORF">SG35_001855</name>
</gene>
<keyword evidence="5 11" id="KW-0732">Signal</keyword>
<keyword evidence="6" id="KW-0406">Ion transport</keyword>
<dbReference type="InterPro" id="IPR050330">
    <property type="entry name" value="Bact_OuterMem_StrucFunc"/>
</dbReference>
<name>A0AAE9YTY7_9GAMM</name>
<dbReference type="Pfam" id="PF13505">
    <property type="entry name" value="OMP_b-brl"/>
    <property type="match status" value="1"/>
</dbReference>
<evidence type="ECO:0000259" key="12">
    <source>
        <dbReference type="PROSITE" id="PS51123"/>
    </source>
</evidence>
<keyword evidence="4" id="KW-0812">Transmembrane</keyword>
<feature type="chain" id="PRO_5042276829" evidence="11">
    <location>
        <begin position="20"/>
        <end position="354"/>
    </location>
</feature>